<dbReference type="RefSeq" id="WP_219871530.1">
    <property type="nucleotide sequence ID" value="NZ_JAHZIJ010000002.1"/>
</dbReference>
<dbReference type="InterPro" id="IPR024466">
    <property type="entry name" value="CHP02679_N"/>
</dbReference>
<dbReference type="EMBL" id="JAHZIJ010000002">
    <property type="protein sequence ID" value="MBW7474309.1"/>
    <property type="molecule type" value="Genomic_DNA"/>
</dbReference>
<evidence type="ECO:0000313" key="3">
    <source>
        <dbReference type="EMBL" id="MBW7474309.1"/>
    </source>
</evidence>
<evidence type="ECO:0000259" key="2">
    <source>
        <dbReference type="Pfam" id="PF11796"/>
    </source>
</evidence>
<sequence>MDVNLKEQAKLYFGKKEFRCVIQSFKNKIESLGKVGGTVKLTPTLDERKALEKWLDEDFEGTTITVSLDKFEKRLSGSRFDELTLWEVVELVSGEKIIPNKEREQHQLLRKQEFFDRLRRKYLHPYTDLILEKLEAKAKNVSWITGLYNKGDKQTIEVLFHAVTSLPSEGDFERLPIFSERITGDPHYFDNSSQLCKALELIQSEQENRSYIGNLSAEEEDVLLVSYGLAKDDLHSFVTCYGLEAYRDECLLQQWYWANEEKTVQNIPLRAMKRVESVRPIRGNCVFVIENSGVYSSVLDKLGNNIAPVVCTHGNFRLSGLILLDKIIKSGYSIFYSGDFDGNGISLAYFLRRRYGQQVKFWRMGREEYLESISKVSLNEKSIKRISAIQDGELMPVIQEMKKRKKAGYQEPLLEKLSNDIIENNLEFS</sequence>
<feature type="domain" description="Conserved hypothetical protein CHP02679 N terminus" evidence="2">
    <location>
        <begin position="36"/>
        <end position="244"/>
    </location>
</feature>
<dbReference type="InterPro" id="IPR024465">
    <property type="entry name" value="DUF2399"/>
</dbReference>
<proteinExistence type="predicted"/>
<name>A0ABS7D376_9BACL</name>
<dbReference type="Pfam" id="PF09664">
    <property type="entry name" value="DUF2399"/>
    <property type="match status" value="1"/>
</dbReference>
<feature type="domain" description="DUF2399" evidence="1">
    <location>
        <begin position="266"/>
        <end position="421"/>
    </location>
</feature>
<gene>
    <name evidence="3" type="ORF">K0T92_06100</name>
</gene>
<organism evidence="3 4">
    <name type="scientific">Paenibacillus oenotherae</name>
    <dbReference type="NCBI Taxonomy" id="1435645"/>
    <lineage>
        <taxon>Bacteria</taxon>
        <taxon>Bacillati</taxon>
        <taxon>Bacillota</taxon>
        <taxon>Bacilli</taxon>
        <taxon>Bacillales</taxon>
        <taxon>Paenibacillaceae</taxon>
        <taxon>Paenibacillus</taxon>
    </lineage>
</organism>
<evidence type="ECO:0000259" key="1">
    <source>
        <dbReference type="Pfam" id="PF09664"/>
    </source>
</evidence>
<comment type="caution">
    <text evidence="3">The sequence shown here is derived from an EMBL/GenBank/DDBJ whole genome shotgun (WGS) entry which is preliminary data.</text>
</comment>
<dbReference type="Proteomes" id="UP000812277">
    <property type="component" value="Unassembled WGS sequence"/>
</dbReference>
<keyword evidence="4" id="KW-1185">Reference proteome</keyword>
<reference evidence="3 4" key="1">
    <citation type="submission" date="2021-07" db="EMBL/GenBank/DDBJ databases">
        <title>Paenibacillus radiodurans sp. nov., isolated from the southeastern edge of Tengger Desert.</title>
        <authorList>
            <person name="Zhang G."/>
        </authorList>
    </citation>
    <scope>NUCLEOTIDE SEQUENCE [LARGE SCALE GENOMIC DNA]</scope>
    <source>
        <strain evidence="3 4">DT7-4</strain>
    </source>
</reference>
<accession>A0ABS7D376</accession>
<dbReference type="Pfam" id="PF11796">
    <property type="entry name" value="DUF3323"/>
    <property type="match status" value="1"/>
</dbReference>
<evidence type="ECO:0000313" key="4">
    <source>
        <dbReference type="Proteomes" id="UP000812277"/>
    </source>
</evidence>
<protein>
    <submittedName>
        <fullName evidence="3">DUF2399 domain-containing protein</fullName>
    </submittedName>
</protein>